<comment type="caution">
    <text evidence="1">The sequence shown here is derived from an EMBL/GenBank/DDBJ whole genome shotgun (WGS) entry which is preliminary data.</text>
</comment>
<proteinExistence type="predicted"/>
<evidence type="ECO:0000313" key="2">
    <source>
        <dbReference type="Proteomes" id="UP000297540"/>
    </source>
</evidence>
<dbReference type="Proteomes" id="UP000297540">
    <property type="component" value="Unassembled WGS sequence"/>
</dbReference>
<sequence length="131" mass="15035">MKNKSFLIVSSLFILSCTKRADTEIAILTGSGQKLWRVESTFDSTRTKYDYYLLKKDGTCFNYLIFGDGKFHQYVSGEVIKENKWRLNLDTLTIMDGTYLIKKINNDSVILKHFGKFDINLVNSGLDLSSK</sequence>
<name>A0A4Y8S3G7_9SPHI</name>
<reference evidence="1 2" key="1">
    <citation type="journal article" date="2017" name="Int. J. Syst. Evol. Microbiol.">
        <title>Mucilaginibacterpsychrotolerans sp. nov., isolated from peatlands.</title>
        <authorList>
            <person name="Deng Y."/>
            <person name="Shen L."/>
            <person name="Xu B."/>
            <person name="Liu Y."/>
            <person name="Gu Z."/>
            <person name="Liu H."/>
            <person name="Zhou Y."/>
        </authorList>
    </citation>
    <scope>NUCLEOTIDE SEQUENCE [LARGE SCALE GENOMIC DNA]</scope>
    <source>
        <strain evidence="1 2">NH7-4</strain>
    </source>
</reference>
<protein>
    <submittedName>
        <fullName evidence="1">Uncharacterized protein</fullName>
    </submittedName>
</protein>
<evidence type="ECO:0000313" key="1">
    <source>
        <dbReference type="EMBL" id="TFF33316.1"/>
    </source>
</evidence>
<gene>
    <name evidence="1" type="ORF">E2R66_26625</name>
</gene>
<accession>A0A4Y8S3G7</accession>
<keyword evidence="2" id="KW-1185">Reference proteome</keyword>
<organism evidence="1 2">
    <name type="scientific">Mucilaginibacter psychrotolerans</name>
    <dbReference type="NCBI Taxonomy" id="1524096"/>
    <lineage>
        <taxon>Bacteria</taxon>
        <taxon>Pseudomonadati</taxon>
        <taxon>Bacteroidota</taxon>
        <taxon>Sphingobacteriia</taxon>
        <taxon>Sphingobacteriales</taxon>
        <taxon>Sphingobacteriaceae</taxon>
        <taxon>Mucilaginibacter</taxon>
    </lineage>
</organism>
<dbReference type="RefSeq" id="WP_133236588.1">
    <property type="nucleotide sequence ID" value="NZ_SOZE01000049.1"/>
</dbReference>
<dbReference type="AlphaFoldDB" id="A0A4Y8S3G7"/>
<dbReference type="PROSITE" id="PS51257">
    <property type="entry name" value="PROKAR_LIPOPROTEIN"/>
    <property type="match status" value="1"/>
</dbReference>
<dbReference type="EMBL" id="SOZE01000049">
    <property type="protein sequence ID" value="TFF33316.1"/>
    <property type="molecule type" value="Genomic_DNA"/>
</dbReference>